<name>A0A9N8MGV6_9FLAO</name>
<dbReference type="Gene3D" id="3.30.530.20">
    <property type="match status" value="1"/>
</dbReference>
<gene>
    <name evidence="2" type="ORF">CHRY9390_02249</name>
</gene>
<protein>
    <recommendedName>
        <fullName evidence="4">Polyketide cyclase</fullName>
    </recommendedName>
</protein>
<evidence type="ECO:0008006" key="4">
    <source>
        <dbReference type="Google" id="ProtNLM"/>
    </source>
</evidence>
<dbReference type="RefSeq" id="WP_162088547.1">
    <property type="nucleotide sequence ID" value="NZ_CAJIMS010000001.1"/>
</dbReference>
<dbReference type="EMBL" id="CAJIMS010000001">
    <property type="protein sequence ID" value="CAD7810851.1"/>
    <property type="molecule type" value="Genomic_DNA"/>
</dbReference>
<evidence type="ECO:0000313" key="3">
    <source>
        <dbReference type="Proteomes" id="UP000662618"/>
    </source>
</evidence>
<feature type="transmembrane region" description="Helical" evidence="1">
    <location>
        <begin position="6"/>
        <end position="26"/>
    </location>
</feature>
<sequence>MKTLLKVIGGIILLIVVYAIVALLTFSKDYHFEKSIIINSPIEKVWQHTNSMKGFNEWNPWMRLDKNSVITYKGTSGEVGDFYSWKGNDEVGQGEQQITAIIPNEKMSTKIHFIKPFESNANSNVVLSGDGNNTKVTWDINFELSTFMKMMKPMMDYQMGKSYEEGLNNLKTLVEK</sequence>
<dbReference type="SUPFAM" id="SSF55961">
    <property type="entry name" value="Bet v1-like"/>
    <property type="match status" value="1"/>
</dbReference>
<accession>A0A9N8MGV6</accession>
<proteinExistence type="predicted"/>
<evidence type="ECO:0000256" key="1">
    <source>
        <dbReference type="SAM" id="Phobius"/>
    </source>
</evidence>
<keyword evidence="1" id="KW-1133">Transmembrane helix</keyword>
<dbReference type="InterPro" id="IPR019587">
    <property type="entry name" value="Polyketide_cyclase/dehydratase"/>
</dbReference>
<comment type="caution">
    <text evidence="2">The sequence shown here is derived from an EMBL/GenBank/DDBJ whole genome shotgun (WGS) entry which is preliminary data.</text>
</comment>
<reference evidence="2" key="1">
    <citation type="submission" date="2020-12" db="EMBL/GenBank/DDBJ databases">
        <authorList>
            <person name="Rodrigo-Torres L."/>
            <person name="Arahal R. D."/>
            <person name="Lucena T."/>
        </authorList>
    </citation>
    <scope>NUCLEOTIDE SEQUENCE</scope>
    <source>
        <strain evidence="2">CECT 9390</strain>
    </source>
</reference>
<organism evidence="2 3">
    <name type="scientific">Chryseobacterium aquaeductus</name>
    <dbReference type="NCBI Taxonomy" id="2675056"/>
    <lineage>
        <taxon>Bacteria</taxon>
        <taxon>Pseudomonadati</taxon>
        <taxon>Bacteroidota</taxon>
        <taxon>Flavobacteriia</taxon>
        <taxon>Flavobacteriales</taxon>
        <taxon>Weeksellaceae</taxon>
        <taxon>Chryseobacterium group</taxon>
        <taxon>Chryseobacterium</taxon>
    </lineage>
</organism>
<dbReference type="InterPro" id="IPR023393">
    <property type="entry name" value="START-like_dom_sf"/>
</dbReference>
<keyword evidence="1" id="KW-0472">Membrane</keyword>
<dbReference type="AlphaFoldDB" id="A0A9N8MGV6"/>
<evidence type="ECO:0000313" key="2">
    <source>
        <dbReference type="EMBL" id="CAD7810851.1"/>
    </source>
</evidence>
<keyword evidence="1" id="KW-0812">Transmembrane</keyword>
<dbReference type="Proteomes" id="UP000662618">
    <property type="component" value="Unassembled WGS sequence"/>
</dbReference>
<dbReference type="CDD" id="cd07818">
    <property type="entry name" value="SRPBCC_1"/>
    <property type="match status" value="1"/>
</dbReference>
<dbReference type="Pfam" id="PF10604">
    <property type="entry name" value="Polyketide_cyc2"/>
    <property type="match status" value="1"/>
</dbReference>
<keyword evidence="3" id="KW-1185">Reference proteome</keyword>